<dbReference type="PANTHER" id="PTHR43394:SF1">
    <property type="entry name" value="ATP-BINDING CASSETTE SUB-FAMILY B MEMBER 10, MITOCHONDRIAL"/>
    <property type="match status" value="1"/>
</dbReference>
<dbReference type="InterPro" id="IPR003439">
    <property type="entry name" value="ABC_transporter-like_ATP-bd"/>
</dbReference>
<dbReference type="SUPFAM" id="SSF52540">
    <property type="entry name" value="P-loop containing nucleoside triphosphate hydrolases"/>
    <property type="match status" value="1"/>
</dbReference>
<dbReference type="Pfam" id="PF00664">
    <property type="entry name" value="ABC_membrane"/>
    <property type="match status" value="1"/>
</dbReference>
<evidence type="ECO:0000256" key="7">
    <source>
        <dbReference type="SAM" id="Phobius"/>
    </source>
</evidence>
<dbReference type="Gene3D" id="1.20.1560.10">
    <property type="entry name" value="ABC transporter type 1, transmembrane domain"/>
    <property type="match status" value="1"/>
</dbReference>
<evidence type="ECO:0000256" key="2">
    <source>
        <dbReference type="ARBA" id="ARBA00022692"/>
    </source>
</evidence>
<dbReference type="PROSITE" id="PS50893">
    <property type="entry name" value="ABC_TRANSPORTER_2"/>
    <property type="match status" value="1"/>
</dbReference>
<keyword evidence="5 7" id="KW-1133">Transmembrane helix</keyword>
<evidence type="ECO:0000256" key="5">
    <source>
        <dbReference type="ARBA" id="ARBA00022989"/>
    </source>
</evidence>
<evidence type="ECO:0000259" key="9">
    <source>
        <dbReference type="PROSITE" id="PS50929"/>
    </source>
</evidence>
<sequence length="578" mass="63424">MNDQVKPKGSVKNFMSLVKTLRWPVAVTIFALVLSLVETAAGLAVPLITKDLVDSFTSELLNWKTGVFLLVLFVVQAIAGGFSYYMLAFIGETVVADLRNQLWQKVLRLPVPYFDRNETGETMSRITQDTTVLKSLVSEHLVSFISGMISIIGAVIILLVLDWKMTIILLISVPVSMAILYPLGRLMHKVAKATQAEMAKFSGHLGRVLGDIRLVKAYRAESTEGEKGKVAIQSLFRYGLKEAKIQAVISPIMMLTMMGILVVILGYGGAQVAKGALSAGTLVAIIFLLFQIIVPFAQMAQFFTSFQKAVGATERIQGILRMDSESADGERTSKTEGAIVFSNVHFSYEEGKNVVNGISFTAERGTVTAFVGPSGGGKTTIFSLMERFYQPTSGEIRLGADPIQMIPLSDWRRRIGYVSQESPLLSGTILDNIAYGLEKRPPLEQVIEAAKAANAYTFIKDMPDQFDTMVGERGMKLSGGQRQRIAIARALLHNPEILLLDEATSNLDSGSETHVQEALRHLMQGRTTLIIAHRLATVLHADQLLFLENGQITGRGNHTELLKTHKLYREFAEGQGLA</sequence>
<dbReference type="SMART" id="SM00382">
    <property type="entry name" value="AAA"/>
    <property type="match status" value="1"/>
</dbReference>
<comment type="subcellular location">
    <subcellularLocation>
        <location evidence="1">Cell membrane</location>
        <topology evidence="1">Multi-pass membrane protein</topology>
    </subcellularLocation>
</comment>
<keyword evidence="2 7" id="KW-0812">Transmembrane</keyword>
<feature type="transmembrane region" description="Helical" evidence="7">
    <location>
        <begin position="141"/>
        <end position="161"/>
    </location>
</feature>
<protein>
    <submittedName>
        <fullName evidence="10">Multidrug ABC transporter permease</fullName>
    </submittedName>
</protein>
<feature type="domain" description="ABC transporter" evidence="8">
    <location>
        <begin position="339"/>
        <end position="574"/>
    </location>
</feature>
<dbReference type="Gene3D" id="3.40.50.300">
    <property type="entry name" value="P-loop containing nucleotide triphosphate hydrolases"/>
    <property type="match status" value="1"/>
</dbReference>
<feature type="transmembrane region" description="Helical" evidence="7">
    <location>
        <begin position="247"/>
        <end position="270"/>
    </location>
</feature>
<dbReference type="Pfam" id="PF00005">
    <property type="entry name" value="ABC_tran"/>
    <property type="match status" value="1"/>
</dbReference>
<dbReference type="PANTHER" id="PTHR43394">
    <property type="entry name" value="ATP-DEPENDENT PERMEASE MDL1, MITOCHONDRIAL"/>
    <property type="match status" value="1"/>
</dbReference>
<evidence type="ECO:0000256" key="4">
    <source>
        <dbReference type="ARBA" id="ARBA00022840"/>
    </source>
</evidence>
<name>A0ABN4YRZ2_SPOUR</name>
<dbReference type="PROSITE" id="PS00211">
    <property type="entry name" value="ABC_TRANSPORTER_1"/>
    <property type="match status" value="1"/>
</dbReference>
<feature type="transmembrane region" description="Helical" evidence="7">
    <location>
        <begin position="167"/>
        <end position="184"/>
    </location>
</feature>
<keyword evidence="11" id="KW-1185">Reference proteome</keyword>
<feature type="transmembrane region" description="Helical" evidence="7">
    <location>
        <begin position="68"/>
        <end position="90"/>
    </location>
</feature>
<dbReference type="InterPro" id="IPR003593">
    <property type="entry name" value="AAA+_ATPase"/>
</dbReference>
<dbReference type="InterPro" id="IPR039421">
    <property type="entry name" value="Type_1_exporter"/>
</dbReference>
<dbReference type="InterPro" id="IPR017871">
    <property type="entry name" value="ABC_transporter-like_CS"/>
</dbReference>
<evidence type="ECO:0000313" key="11">
    <source>
        <dbReference type="Proteomes" id="UP000192486"/>
    </source>
</evidence>
<reference evidence="10 11" key="1">
    <citation type="submission" date="2016-04" db="EMBL/GenBank/DDBJ databases">
        <title>Comparative Genomics and Epigenetics of Sporosarcina ureae.</title>
        <authorList>
            <person name="Oliver A.S."/>
            <person name="Cooper K.K."/>
        </authorList>
    </citation>
    <scope>NUCLEOTIDE SEQUENCE [LARGE SCALE GENOMIC DNA]</scope>
    <source>
        <strain evidence="10 11">S204</strain>
    </source>
</reference>
<dbReference type="PROSITE" id="PS50929">
    <property type="entry name" value="ABC_TM1F"/>
    <property type="match status" value="1"/>
</dbReference>
<dbReference type="InterPro" id="IPR011527">
    <property type="entry name" value="ABC1_TM_dom"/>
</dbReference>
<accession>A0ABN4YRZ2</accession>
<gene>
    <name evidence="10" type="ORF">SporoS204_10760</name>
</gene>
<evidence type="ECO:0000256" key="1">
    <source>
        <dbReference type="ARBA" id="ARBA00004651"/>
    </source>
</evidence>
<evidence type="ECO:0000313" key="10">
    <source>
        <dbReference type="EMBL" id="ARF14586.1"/>
    </source>
</evidence>
<keyword evidence="6 7" id="KW-0472">Membrane</keyword>
<evidence type="ECO:0000256" key="6">
    <source>
        <dbReference type="ARBA" id="ARBA00023136"/>
    </source>
</evidence>
<dbReference type="InterPro" id="IPR027417">
    <property type="entry name" value="P-loop_NTPase"/>
</dbReference>
<evidence type="ECO:0000259" key="8">
    <source>
        <dbReference type="PROSITE" id="PS50893"/>
    </source>
</evidence>
<keyword evidence="3" id="KW-0547">Nucleotide-binding</keyword>
<evidence type="ECO:0000256" key="3">
    <source>
        <dbReference type="ARBA" id="ARBA00022741"/>
    </source>
</evidence>
<feature type="domain" description="ABC transmembrane type-1" evidence="9">
    <location>
        <begin position="29"/>
        <end position="308"/>
    </location>
</feature>
<dbReference type="SUPFAM" id="SSF90123">
    <property type="entry name" value="ABC transporter transmembrane region"/>
    <property type="match status" value="1"/>
</dbReference>
<dbReference type="CDD" id="cd18551">
    <property type="entry name" value="ABC_6TM_LmrA_like"/>
    <property type="match status" value="1"/>
</dbReference>
<proteinExistence type="predicted"/>
<organism evidence="10 11">
    <name type="scientific">Sporosarcina ureae</name>
    <dbReference type="NCBI Taxonomy" id="1571"/>
    <lineage>
        <taxon>Bacteria</taxon>
        <taxon>Bacillati</taxon>
        <taxon>Bacillota</taxon>
        <taxon>Bacilli</taxon>
        <taxon>Bacillales</taxon>
        <taxon>Caryophanaceae</taxon>
        <taxon>Sporosarcina</taxon>
    </lineage>
</organism>
<feature type="transmembrane region" description="Helical" evidence="7">
    <location>
        <begin position="276"/>
        <end position="297"/>
    </location>
</feature>
<dbReference type="InterPro" id="IPR036640">
    <property type="entry name" value="ABC1_TM_sf"/>
</dbReference>
<keyword evidence="4" id="KW-0067">ATP-binding</keyword>
<feature type="transmembrane region" description="Helical" evidence="7">
    <location>
        <begin position="21"/>
        <end position="48"/>
    </location>
</feature>
<dbReference type="EMBL" id="CP015108">
    <property type="protein sequence ID" value="ARF14586.1"/>
    <property type="molecule type" value="Genomic_DNA"/>
</dbReference>
<dbReference type="RefSeq" id="WP_029054769.1">
    <property type="nucleotide sequence ID" value="NZ_CP015108.1"/>
</dbReference>
<dbReference type="Proteomes" id="UP000192486">
    <property type="component" value="Chromosome"/>
</dbReference>